<dbReference type="CDD" id="cd03814">
    <property type="entry name" value="GT4-like"/>
    <property type="match status" value="1"/>
</dbReference>
<protein>
    <submittedName>
        <fullName evidence="5">Glycosyltransferase family 1 protein</fullName>
    </submittedName>
</protein>
<name>A0ABP8XD91_9ACTN</name>
<dbReference type="InterPro" id="IPR050194">
    <property type="entry name" value="Glycosyltransferase_grp1"/>
</dbReference>
<comment type="caution">
    <text evidence="5">The sequence shown here is derived from an EMBL/GenBank/DDBJ whole genome shotgun (WGS) entry which is preliminary data.</text>
</comment>
<evidence type="ECO:0000259" key="3">
    <source>
        <dbReference type="Pfam" id="PF00534"/>
    </source>
</evidence>
<dbReference type="PANTHER" id="PTHR45947:SF3">
    <property type="entry name" value="SULFOQUINOVOSYL TRANSFERASE SQD2"/>
    <property type="match status" value="1"/>
</dbReference>
<sequence>MRVAIVTESFLPQVNGVSNTVRHVVDELVDARHEVLVVAPGQGPAHYEGTPVVRVRSVGMPGYRSFPIGLPDAAVGHSLDRFGPDLVHLASPIALGVVGLRAARRLRIPTVAVYQTDIAGFARQYGLRADLVVDRWVGRLHRRVDRTLVPSSASMDQLAALGVRDLHLWRRGIALDLFDPSRRSRELHQEWTDGSRLAVGYVGRLAHEKQVHRLAVLAGLPGVQLVVVGDGPAREELRRQLPGAVFTGMLRGAELAAAYASLDVFVHTGDSETFCQTVQEAQASGVPVVAPAAGGPLDLVEPGRTGLLFDPADLGSLRDCVAKLLVAPGLRHDLADRARTAVAGRTWQRVVSELVDVHYRAVLDGAAAAA</sequence>
<evidence type="ECO:0000313" key="6">
    <source>
        <dbReference type="Proteomes" id="UP001499974"/>
    </source>
</evidence>
<dbReference type="RefSeq" id="WP_345521556.1">
    <property type="nucleotide sequence ID" value="NZ_BAABKM010000002.1"/>
</dbReference>
<evidence type="ECO:0000256" key="1">
    <source>
        <dbReference type="ARBA" id="ARBA00022676"/>
    </source>
</evidence>
<gene>
    <name evidence="5" type="ORF">GCM10023349_24460</name>
</gene>
<evidence type="ECO:0000259" key="4">
    <source>
        <dbReference type="Pfam" id="PF13439"/>
    </source>
</evidence>
<reference evidence="6" key="1">
    <citation type="journal article" date="2019" name="Int. J. Syst. Evol. Microbiol.">
        <title>The Global Catalogue of Microorganisms (GCM) 10K type strain sequencing project: providing services to taxonomists for standard genome sequencing and annotation.</title>
        <authorList>
            <consortium name="The Broad Institute Genomics Platform"/>
            <consortium name="The Broad Institute Genome Sequencing Center for Infectious Disease"/>
            <person name="Wu L."/>
            <person name="Ma J."/>
        </authorList>
    </citation>
    <scope>NUCLEOTIDE SEQUENCE [LARGE SCALE GENOMIC DNA]</scope>
    <source>
        <strain evidence="6">JCM 18531</strain>
    </source>
</reference>
<keyword evidence="2" id="KW-0808">Transferase</keyword>
<dbReference type="Pfam" id="PF00534">
    <property type="entry name" value="Glycos_transf_1"/>
    <property type="match status" value="1"/>
</dbReference>
<dbReference type="Proteomes" id="UP001499974">
    <property type="component" value="Unassembled WGS sequence"/>
</dbReference>
<dbReference type="Pfam" id="PF13439">
    <property type="entry name" value="Glyco_transf_4"/>
    <property type="match status" value="1"/>
</dbReference>
<dbReference type="Gene3D" id="3.40.50.2000">
    <property type="entry name" value="Glycogen Phosphorylase B"/>
    <property type="match status" value="2"/>
</dbReference>
<organism evidence="5 6">
    <name type="scientific">Nocardioides conyzicola</name>
    <dbReference type="NCBI Taxonomy" id="1651781"/>
    <lineage>
        <taxon>Bacteria</taxon>
        <taxon>Bacillati</taxon>
        <taxon>Actinomycetota</taxon>
        <taxon>Actinomycetes</taxon>
        <taxon>Propionibacteriales</taxon>
        <taxon>Nocardioidaceae</taxon>
        <taxon>Nocardioides</taxon>
    </lineage>
</organism>
<dbReference type="InterPro" id="IPR001296">
    <property type="entry name" value="Glyco_trans_1"/>
</dbReference>
<accession>A0ABP8XD91</accession>
<dbReference type="EMBL" id="BAABKM010000002">
    <property type="protein sequence ID" value="GAA4705705.1"/>
    <property type="molecule type" value="Genomic_DNA"/>
</dbReference>
<proteinExistence type="predicted"/>
<dbReference type="InterPro" id="IPR028098">
    <property type="entry name" value="Glyco_trans_4-like_N"/>
</dbReference>
<evidence type="ECO:0000313" key="5">
    <source>
        <dbReference type="EMBL" id="GAA4705705.1"/>
    </source>
</evidence>
<dbReference type="PANTHER" id="PTHR45947">
    <property type="entry name" value="SULFOQUINOVOSYL TRANSFERASE SQD2"/>
    <property type="match status" value="1"/>
</dbReference>
<dbReference type="SUPFAM" id="SSF53756">
    <property type="entry name" value="UDP-Glycosyltransferase/glycogen phosphorylase"/>
    <property type="match status" value="1"/>
</dbReference>
<keyword evidence="1" id="KW-0328">Glycosyltransferase</keyword>
<feature type="domain" description="Glycosyl transferase family 1" evidence="3">
    <location>
        <begin position="196"/>
        <end position="339"/>
    </location>
</feature>
<evidence type="ECO:0000256" key="2">
    <source>
        <dbReference type="ARBA" id="ARBA00022679"/>
    </source>
</evidence>
<feature type="domain" description="Glycosyltransferase subfamily 4-like N-terminal" evidence="4">
    <location>
        <begin position="14"/>
        <end position="176"/>
    </location>
</feature>
<keyword evidence="6" id="KW-1185">Reference proteome</keyword>